<evidence type="ECO:0000313" key="1">
    <source>
        <dbReference type="EMBL" id="SAM85716.1"/>
    </source>
</evidence>
<organism evidence="1 2">
    <name type="scientific">Ustilago bromivora</name>
    <dbReference type="NCBI Taxonomy" id="307758"/>
    <lineage>
        <taxon>Eukaryota</taxon>
        <taxon>Fungi</taxon>
        <taxon>Dikarya</taxon>
        <taxon>Basidiomycota</taxon>
        <taxon>Ustilaginomycotina</taxon>
        <taxon>Ustilaginomycetes</taxon>
        <taxon>Ustilaginales</taxon>
        <taxon>Ustilaginaceae</taxon>
        <taxon>Ustilago</taxon>
    </lineage>
</organism>
<protein>
    <submittedName>
        <fullName evidence="1">Uncharacterized protein</fullName>
    </submittedName>
</protein>
<gene>
    <name evidence="1" type="ORF">UBRO_20104</name>
</gene>
<reference evidence="2" key="1">
    <citation type="submission" date="2016-04" db="EMBL/GenBank/DDBJ databases">
        <authorList>
            <person name="Guldener U."/>
            <person name="Guldener U."/>
        </authorList>
    </citation>
    <scope>NUCLEOTIDE SEQUENCE [LARGE SCALE GENOMIC DNA]</scope>
    <source>
        <strain evidence="2">UB2112</strain>
    </source>
</reference>
<dbReference type="Proteomes" id="UP000179920">
    <property type="component" value="Chromosome XIX"/>
</dbReference>
<sequence length="114" mass="12768">MAFMKGGEGRKIEWRGKGRWWKQYREPRRLWSYEEASTVTSTFARAYDREEKLSLTNGPKGWVCLSELESLATSTYKNGGALSLVSPSPFLSSSEDQARLSKIATLPPPSHALG</sequence>
<evidence type="ECO:0000313" key="2">
    <source>
        <dbReference type="Proteomes" id="UP000179920"/>
    </source>
</evidence>
<accession>A0A1K0GCD2</accession>
<dbReference type="AlphaFoldDB" id="A0A1K0GCD2"/>
<proteinExistence type="predicted"/>
<name>A0A1K0GCD2_9BASI</name>
<dbReference type="EMBL" id="LT558135">
    <property type="protein sequence ID" value="SAM85716.1"/>
    <property type="molecule type" value="Genomic_DNA"/>
</dbReference>